<comment type="caution">
    <text evidence="3">The sequence shown here is derived from an EMBL/GenBank/DDBJ whole genome shotgun (WGS) entry which is preliminary data.</text>
</comment>
<reference evidence="3 4" key="1">
    <citation type="submission" date="2017-12" db="EMBL/GenBank/DDBJ databases">
        <title>Gene loss provides genomic basis for host adaptation in cereal stripe rust fungi.</title>
        <authorList>
            <person name="Xia C."/>
        </authorList>
    </citation>
    <scope>NUCLEOTIDE SEQUENCE [LARGE SCALE GENOMIC DNA]</scope>
    <source>
        <strain evidence="3 4">93TX-2</strain>
    </source>
</reference>
<dbReference type="EMBL" id="PKSM01000170">
    <property type="protein sequence ID" value="POW05507.1"/>
    <property type="molecule type" value="Genomic_DNA"/>
</dbReference>
<dbReference type="VEuPathDB" id="FungiDB:PSTT_00261"/>
<dbReference type="PANTHER" id="PTHR31569">
    <property type="entry name" value="SWIM-TYPE DOMAIN-CONTAINING PROTEIN"/>
    <property type="match status" value="1"/>
</dbReference>
<dbReference type="PANTHER" id="PTHR31569:SF4">
    <property type="entry name" value="SWIM-TYPE DOMAIN-CONTAINING PROTEIN"/>
    <property type="match status" value="1"/>
</dbReference>
<feature type="compositionally biased region" description="Acidic residues" evidence="1">
    <location>
        <begin position="742"/>
        <end position="758"/>
    </location>
</feature>
<dbReference type="Pfam" id="PF10551">
    <property type="entry name" value="MULE"/>
    <property type="match status" value="1"/>
</dbReference>
<reference evidence="4" key="2">
    <citation type="journal article" date="2018" name="BMC Genomics">
        <title>Genomic insights into host adaptation between the wheat stripe rust pathogen (Puccinia striiformis f. sp. tritici) and the barley stripe rust pathogen (Puccinia striiformis f. sp. hordei).</title>
        <authorList>
            <person name="Xia C."/>
            <person name="Wang M."/>
            <person name="Yin C."/>
            <person name="Cornejo O.E."/>
            <person name="Hulbert S.H."/>
            <person name="Chen X."/>
        </authorList>
    </citation>
    <scope>NUCLEOTIDE SEQUENCE [LARGE SCALE GENOMIC DNA]</scope>
    <source>
        <strain evidence="4">93TX-2</strain>
    </source>
</reference>
<evidence type="ECO:0000313" key="4">
    <source>
        <dbReference type="Proteomes" id="UP000238274"/>
    </source>
</evidence>
<feature type="compositionally biased region" description="Acidic residues" evidence="1">
    <location>
        <begin position="712"/>
        <end position="726"/>
    </location>
</feature>
<feature type="compositionally biased region" description="Basic and acidic residues" evidence="1">
    <location>
        <begin position="701"/>
        <end position="711"/>
    </location>
</feature>
<reference evidence="4" key="3">
    <citation type="journal article" date="2018" name="Mol. Plant Microbe Interact.">
        <title>Genome sequence resources for the wheat stripe rust pathogen (Puccinia striiformis f. sp. tritici) and the barley stripe rust pathogen (Puccinia striiformis f. sp. hordei).</title>
        <authorList>
            <person name="Xia C."/>
            <person name="Wang M."/>
            <person name="Yin C."/>
            <person name="Cornejo O.E."/>
            <person name="Hulbert S.H."/>
            <person name="Chen X."/>
        </authorList>
    </citation>
    <scope>NUCLEOTIDE SEQUENCE [LARGE SCALE GENOMIC DNA]</scope>
    <source>
        <strain evidence="4">93TX-2</strain>
    </source>
</reference>
<dbReference type="VEuPathDB" id="FungiDB:PSTT_00262"/>
<gene>
    <name evidence="3" type="ORF">PSHT_10795</name>
</gene>
<dbReference type="InterPro" id="IPR018289">
    <property type="entry name" value="MULE_transposase_dom"/>
</dbReference>
<feature type="compositionally biased region" description="Polar residues" evidence="1">
    <location>
        <begin position="776"/>
        <end position="789"/>
    </location>
</feature>
<protein>
    <recommendedName>
        <fullName evidence="2">MULE transposase domain-containing protein</fullName>
    </recommendedName>
</protein>
<accession>A0A2S4V7N4</accession>
<organism evidence="3 4">
    <name type="scientific">Puccinia striiformis</name>
    <dbReference type="NCBI Taxonomy" id="27350"/>
    <lineage>
        <taxon>Eukaryota</taxon>
        <taxon>Fungi</taxon>
        <taxon>Dikarya</taxon>
        <taxon>Basidiomycota</taxon>
        <taxon>Pucciniomycotina</taxon>
        <taxon>Pucciniomycetes</taxon>
        <taxon>Pucciniales</taxon>
        <taxon>Pucciniaceae</taxon>
        <taxon>Puccinia</taxon>
    </lineage>
</organism>
<sequence>MASTPPNPPQAGIIVPLEVWAQMQQFIAVFGPPGPIVIPPAPAPIVTPLAQSSAIMIDEGSLISDIDYEEHLSDPPPKILVLTNSWKKTTGKKKKTPCKMTSQSNPLEILSLSSIATGAPLDPPPIGHFLSMADLLAFCQEWAKHHGYAVSKARSNANKNVYIRCDRLGEFRGQRLNPSGRQTAPKKIGCPYEVKGSIPTSQKIMNKTWTLEIRVPEHNHEPSDSPSAHAAHKRVTLEQVIAIQKLSQSNIKPTQILLQLRTSDNETYATNKTISNVLQKKRLQDLDGRTPIQALLDILKESNWTYDVKAASNQSFSIAFCFLAFEDQESYEWAVNNLKKFIWRPQRIPPVFVTDRDSAIRNALAEVFPDSQRNLCTWHLTQNIATNCKKYFGPNNNDSDNDDTDDKERNDKKKRKKKQQKKATDKEEDETTNPWKAFLCVWGKVANSKTPEIYLANVVALKEHLATRPAVIEYIETSILPVHELFVVAWACQYPHLRNLNTSRGYRQDSGQCAQVVVPLLGKISTFAIKECLRQFERLVDLDPTEPCSHTVTIGLGIPCAHRIMELMEDDKLVAPEDFHHQWHLRYNPEFTQTEQEEIDLDEELKIITMSLTHEQPTTVADLLAQMKGIAAGTHQAVTIQAPQVKKKTKGRPSTKAKRSTSTKRLPSAFEIVEANLKKEQLARKQASKAQKGKKSKRIKKNEPTETPKIDSEDEYSPGSDLDDFDFSLLDACGAEKPLSEASDEEADKAEIEEEEKVDSEQENKENDTVKKRMTKNTTTVQERINNQV</sequence>
<evidence type="ECO:0000256" key="1">
    <source>
        <dbReference type="SAM" id="MobiDB-lite"/>
    </source>
</evidence>
<proteinExistence type="predicted"/>
<feature type="compositionally biased region" description="Basic and acidic residues" evidence="1">
    <location>
        <begin position="759"/>
        <end position="771"/>
    </location>
</feature>
<feature type="compositionally biased region" description="Basic residues" evidence="1">
    <location>
        <begin position="645"/>
        <end position="662"/>
    </location>
</feature>
<feature type="domain" description="MULE transposase" evidence="2">
    <location>
        <begin position="311"/>
        <end position="383"/>
    </location>
</feature>
<dbReference type="AlphaFoldDB" id="A0A2S4V7N4"/>
<feature type="region of interest" description="Disordered" evidence="1">
    <location>
        <begin position="641"/>
        <end position="669"/>
    </location>
</feature>
<dbReference type="VEuPathDB" id="FungiDB:PSHT_10795"/>
<feature type="region of interest" description="Disordered" evidence="1">
    <location>
        <begin position="682"/>
        <end position="789"/>
    </location>
</feature>
<name>A0A2S4V7N4_9BASI</name>
<dbReference type="InterPro" id="IPR052579">
    <property type="entry name" value="Zinc_finger_SWIM"/>
</dbReference>
<evidence type="ECO:0000313" key="3">
    <source>
        <dbReference type="EMBL" id="POW05507.1"/>
    </source>
</evidence>
<keyword evidence="4" id="KW-1185">Reference proteome</keyword>
<feature type="compositionally biased region" description="Basic residues" evidence="1">
    <location>
        <begin position="412"/>
        <end position="421"/>
    </location>
</feature>
<feature type="region of interest" description="Disordered" evidence="1">
    <location>
        <begin position="391"/>
        <end position="429"/>
    </location>
</feature>
<feature type="compositionally biased region" description="Basic residues" evidence="1">
    <location>
        <begin position="691"/>
        <end position="700"/>
    </location>
</feature>
<dbReference type="Proteomes" id="UP000238274">
    <property type="component" value="Unassembled WGS sequence"/>
</dbReference>
<evidence type="ECO:0000259" key="2">
    <source>
        <dbReference type="Pfam" id="PF10551"/>
    </source>
</evidence>
<dbReference type="OrthoDB" id="2437251at2759"/>